<organism evidence="1 2">
    <name type="scientific">Promethearchaeum syntrophicum</name>
    <dbReference type="NCBI Taxonomy" id="2594042"/>
    <lineage>
        <taxon>Archaea</taxon>
        <taxon>Promethearchaeati</taxon>
        <taxon>Promethearchaeota</taxon>
        <taxon>Promethearchaeia</taxon>
        <taxon>Promethearchaeales</taxon>
        <taxon>Promethearchaeaceae</taxon>
        <taxon>Promethearchaeum</taxon>
    </lineage>
</organism>
<dbReference type="Proteomes" id="UP000321408">
    <property type="component" value="Chromosome"/>
</dbReference>
<keyword evidence="2" id="KW-1185">Reference proteome</keyword>
<accession>A0AC61ZTW1</accession>
<evidence type="ECO:0000313" key="1">
    <source>
        <dbReference type="EMBL" id="XDF89252.1"/>
    </source>
</evidence>
<dbReference type="EMBL" id="CP042905">
    <property type="protein sequence ID" value="XDF89252.1"/>
    <property type="molecule type" value="Genomic_DNA"/>
</dbReference>
<reference evidence="1 2" key="1">
    <citation type="journal article" date="2020" name="Nature">
        <title>Isolation of an archaeon at the prokaryote-eukaryote interface.</title>
        <authorList>
            <person name="Imachi H."/>
            <person name="Nobu M.K."/>
            <person name="Nakahara N."/>
            <person name="Morono Y."/>
            <person name="Ogawara M."/>
            <person name="Takaki Y."/>
            <person name="Takano Y."/>
            <person name="Uematsu K."/>
            <person name="Ikuta T."/>
            <person name="Ito M."/>
            <person name="Matsui Y."/>
            <person name="Miyazaki M."/>
            <person name="Murata K."/>
            <person name="Saito Y."/>
            <person name="Sakai S."/>
            <person name="Song C."/>
            <person name="Tasumi E."/>
            <person name="Yamanaka Y."/>
            <person name="Yamaguchi T."/>
            <person name="Kamagata Y."/>
            <person name="Tamaki H."/>
            <person name="Takai K."/>
        </authorList>
    </citation>
    <scope>NUCLEOTIDE SEQUENCE [LARGE SCALE GENOMIC DNA]</scope>
    <source>
        <strain evidence="1 2">MK-D1</strain>
    </source>
</reference>
<sequence>MKLQINSLPFMIQKQILKERNYRKNNTLLPIRAGKRDWELETVSRRIKTSISAIF</sequence>
<protein>
    <submittedName>
        <fullName evidence="1">Uncharacterized protein</fullName>
    </submittedName>
</protein>
<gene>
    <name evidence="1" type="ORF">DSAG12_04070</name>
</gene>
<proteinExistence type="predicted"/>
<reference evidence="1 2" key="2">
    <citation type="journal article" date="2024" name="Int. J. Syst. Evol. Microbiol.">
        <title>Promethearchaeum syntrophicum gen. nov., sp. nov., an anaerobic, obligately syntrophic archaeon, the first isolate of the lineage 'Asgard' archaea, and proposal of the new archaeal phylum Promethearchaeota phyl. nov. and kingdom Promethearchaeati regn. nov.</title>
        <authorList>
            <person name="Imachi H."/>
            <person name="Nobu M.K."/>
            <person name="Kato S."/>
            <person name="Takaki Y."/>
            <person name="Miyazaki M."/>
            <person name="Miyata M."/>
            <person name="Ogawara M."/>
            <person name="Saito Y."/>
            <person name="Sakai S."/>
            <person name="Tahara Y.O."/>
            <person name="Takano Y."/>
            <person name="Tasumi E."/>
            <person name="Uematsu K."/>
            <person name="Yoshimura T."/>
            <person name="Itoh T."/>
            <person name="Ohkuma M."/>
            <person name="Takai K."/>
        </authorList>
    </citation>
    <scope>NUCLEOTIDE SEQUENCE [LARGE SCALE GENOMIC DNA]</scope>
    <source>
        <strain evidence="1 2">MK-D1</strain>
    </source>
</reference>
<name>A0AC61ZTW1_9ARCH</name>
<evidence type="ECO:0000313" key="2">
    <source>
        <dbReference type="Proteomes" id="UP000321408"/>
    </source>
</evidence>